<organism evidence="1 2">
    <name type="scientific">Amborella trichopoda</name>
    <dbReference type="NCBI Taxonomy" id="13333"/>
    <lineage>
        <taxon>Eukaryota</taxon>
        <taxon>Viridiplantae</taxon>
        <taxon>Streptophyta</taxon>
        <taxon>Embryophyta</taxon>
        <taxon>Tracheophyta</taxon>
        <taxon>Spermatophyta</taxon>
        <taxon>Magnoliopsida</taxon>
        <taxon>Amborellales</taxon>
        <taxon>Amborellaceae</taxon>
        <taxon>Amborella</taxon>
    </lineage>
</organism>
<proteinExistence type="predicted"/>
<dbReference type="AlphaFoldDB" id="W1PL89"/>
<gene>
    <name evidence="1" type="ORF">AMTR_s00150p00047360</name>
</gene>
<reference evidence="2" key="1">
    <citation type="journal article" date="2013" name="Science">
        <title>The Amborella genome and the evolution of flowering plants.</title>
        <authorList>
            <consortium name="Amborella Genome Project"/>
        </authorList>
    </citation>
    <scope>NUCLEOTIDE SEQUENCE [LARGE SCALE GENOMIC DNA]</scope>
</reference>
<evidence type="ECO:0000313" key="1">
    <source>
        <dbReference type="EMBL" id="ERN08446.1"/>
    </source>
</evidence>
<evidence type="ECO:0000313" key="2">
    <source>
        <dbReference type="Proteomes" id="UP000017836"/>
    </source>
</evidence>
<sequence length="137" mass="16148">MIRRLLLMARVSQSLENSLDYYGRVYSTTYHGWISPKVDLGHARVSYFPCIRWGGPKRWWISLTTTMGIRRLRHTKPSRPLPIKLRRTHWDSGFTYAKIIDLVVVEGLDINLVLSPASRQLYYSRFLENYARPARCF</sequence>
<dbReference type="HOGENOM" id="CLU_1867904_0_0_1"/>
<accession>W1PL89</accession>
<name>W1PL89_AMBTC</name>
<dbReference type="Gramene" id="ERN08446">
    <property type="protein sequence ID" value="ERN08446"/>
    <property type="gene ID" value="AMTR_s00150p00047360"/>
</dbReference>
<keyword evidence="2" id="KW-1185">Reference proteome</keyword>
<dbReference type="EMBL" id="KI393379">
    <property type="protein sequence ID" value="ERN08446.1"/>
    <property type="molecule type" value="Genomic_DNA"/>
</dbReference>
<dbReference type="Proteomes" id="UP000017836">
    <property type="component" value="Unassembled WGS sequence"/>
</dbReference>
<protein>
    <submittedName>
        <fullName evidence="1">Uncharacterized protein</fullName>
    </submittedName>
</protein>